<dbReference type="EMBL" id="BJYX01000010">
    <property type="protein sequence ID" value="GEO30383.1"/>
    <property type="molecule type" value="Genomic_DNA"/>
</dbReference>
<dbReference type="Proteomes" id="UP000321534">
    <property type="component" value="Unassembled WGS sequence"/>
</dbReference>
<feature type="compositionally biased region" description="Basic residues" evidence="6">
    <location>
        <begin position="1"/>
        <end position="10"/>
    </location>
</feature>
<comment type="subcellular location">
    <subcellularLocation>
        <location evidence="5">Cell membrane</location>
        <topology evidence="5">Multi-pass membrane protein</topology>
    </subcellularLocation>
</comment>
<evidence type="ECO:0000256" key="6">
    <source>
        <dbReference type="SAM" id="MobiDB-lite"/>
    </source>
</evidence>
<feature type="region of interest" description="Disordered" evidence="6">
    <location>
        <begin position="935"/>
        <end position="987"/>
    </location>
</feature>
<dbReference type="PANTHER" id="PTHR39344">
    <property type="entry name" value="UPF0182 PROTEIN SLL1060"/>
    <property type="match status" value="1"/>
</dbReference>
<keyword evidence="1 5" id="KW-1003">Cell membrane</keyword>
<dbReference type="GO" id="GO:0005886">
    <property type="term" value="C:plasma membrane"/>
    <property type="evidence" value="ECO:0007669"/>
    <property type="project" value="UniProtKB-SubCell"/>
</dbReference>
<evidence type="ECO:0000256" key="4">
    <source>
        <dbReference type="ARBA" id="ARBA00023136"/>
    </source>
</evidence>
<accession>A0A512D1P3</accession>
<proteinExistence type="inferred from homology"/>
<evidence type="ECO:0000256" key="1">
    <source>
        <dbReference type="ARBA" id="ARBA00022475"/>
    </source>
</evidence>
<feature type="transmembrane region" description="Helical" evidence="5">
    <location>
        <begin position="253"/>
        <end position="272"/>
    </location>
</feature>
<protein>
    <recommendedName>
        <fullName evidence="5">UPF0182 protein TAE01_21930</fullName>
    </recommendedName>
</protein>
<feature type="compositionally biased region" description="Low complexity" evidence="6">
    <location>
        <begin position="945"/>
        <end position="977"/>
    </location>
</feature>
<feature type="transmembrane region" description="Helical" evidence="5">
    <location>
        <begin position="104"/>
        <end position="125"/>
    </location>
</feature>
<feature type="transmembrane region" description="Helical" evidence="5">
    <location>
        <begin position="158"/>
        <end position="178"/>
    </location>
</feature>
<dbReference type="GO" id="GO:0005576">
    <property type="term" value="C:extracellular region"/>
    <property type="evidence" value="ECO:0007669"/>
    <property type="project" value="TreeGrafter"/>
</dbReference>
<sequence>MVAAGGRRRLPTGPPDHLPAPAPKALHVSDSNFGPPPGNFNDDDSGSPRRGDSATLPPTRRPFVTALVVAAALLVVIAIAAQYWTEVLWYQSVGFSGVFTTQVVTKILLGLVGGLLTAAMVWSSIHFAFRNRPIYAPAPDTQAMEHYRQLVEPMRRTATVAAPLAVGLFAGLSAATQWDTFLLWRNGSPFGTTDPEFGLDIGFFVFDLPWINFVVAFLTMILVIGFITAAFTHYLYGGIVAGTKMRSTQAARVHLSVIAAVLVLVRAVAFWVDRYNLATAQSTKITGIQYTESHAIIPTKGILAIAAVMCAVMFLTTIWTRSWRLPLVGVAVLAVIVVAVGGIYPALVQSLKVRPSEKSLEVPYIKRNIDATRAAYGFGDIKVSSYDSKTVAAPGQLRGDAATVPGIRLIDPNVVGPTFKQLEASKGYYQFADVLDVDRYQIDGKSQDTVIAARELDLSGVPDAQRNWLNDHTVYTHGYGVVAAKGNTRESDGRPTFFESQIGTEGALGAYQPRIYFGENSPEYSIVGGNKQEFDYPDPQGTGQINYTYAGTGGVQLDALKRLAYAVKYREINFLLSDAVTNDSRVLDHRTPRDRVQRVAPWLTLDGNAYPAVVDGRVLWVLDGYTTSANYPYSENTTLDTATEDAVTSTRTSVRAVQAGQVNYVRNSVKATVDAYDGTVTLYQWDEQDPVLKAWMSIFPGTVKPLSAIKGSLMAHLRYPEDLFKVQRTLLEKYHDTDAASFYGGQNFWRVPDDPTQAGESLPQPPYYLSLAMPDQTSPAFSLTSTFMPTGDRNVLSGFLAVDGDAGTETGKKSPNYGKLRLLETTGGSVNGPGQVYNDMRTSTVTSNDASLGRQLTLAQFISTTSSTGASVIFGNQLTLPVGGGLLYVQPIYVQARSTGSGTYPRLSAVAVAFGDKIAWAGSLDGALNDLFGGSSGAQAGDNGTTPTTTPTPTPTGTATPTPTPSGTASPAPSGTPNATALSQALKDAETAYADGEAALKRGDFAAYGQAQTKLKEALKRAVDASPQTPPTTKP</sequence>
<dbReference type="Pfam" id="PF03699">
    <property type="entry name" value="UPF0182"/>
    <property type="match status" value="1"/>
</dbReference>
<evidence type="ECO:0000313" key="7">
    <source>
        <dbReference type="EMBL" id="GEO30383.1"/>
    </source>
</evidence>
<dbReference type="HAMAP" id="MF_01600">
    <property type="entry name" value="UPF0182"/>
    <property type="match status" value="1"/>
</dbReference>
<feature type="transmembrane region" description="Helical" evidence="5">
    <location>
        <begin position="301"/>
        <end position="320"/>
    </location>
</feature>
<evidence type="ECO:0000256" key="3">
    <source>
        <dbReference type="ARBA" id="ARBA00022989"/>
    </source>
</evidence>
<feature type="region of interest" description="Disordered" evidence="6">
    <location>
        <begin position="1"/>
        <end position="57"/>
    </location>
</feature>
<keyword evidence="8" id="KW-1185">Reference proteome</keyword>
<evidence type="ECO:0000256" key="2">
    <source>
        <dbReference type="ARBA" id="ARBA00022692"/>
    </source>
</evidence>
<feature type="transmembrane region" description="Helical" evidence="5">
    <location>
        <begin position="63"/>
        <end position="84"/>
    </location>
</feature>
<feature type="transmembrane region" description="Helical" evidence="5">
    <location>
        <begin position="327"/>
        <end position="347"/>
    </location>
</feature>
<reference evidence="7 8" key="1">
    <citation type="submission" date="2019-07" db="EMBL/GenBank/DDBJ databases">
        <title>Whole genome shotgun sequence of Terrabacter aerolatus NBRC 106305.</title>
        <authorList>
            <person name="Hosoyama A."/>
            <person name="Uohara A."/>
            <person name="Ohji S."/>
            <person name="Ichikawa N."/>
        </authorList>
    </citation>
    <scope>NUCLEOTIDE SEQUENCE [LARGE SCALE GENOMIC DNA]</scope>
    <source>
        <strain evidence="7 8">NBRC 106305</strain>
    </source>
</reference>
<dbReference type="InterPro" id="IPR005372">
    <property type="entry name" value="UPF0182"/>
</dbReference>
<dbReference type="PANTHER" id="PTHR39344:SF1">
    <property type="entry name" value="UPF0182 PROTEIN SLL1060"/>
    <property type="match status" value="1"/>
</dbReference>
<keyword evidence="2 5" id="KW-0812">Transmembrane</keyword>
<organism evidence="7 8">
    <name type="scientific">Terrabacter aerolatus</name>
    <dbReference type="NCBI Taxonomy" id="422442"/>
    <lineage>
        <taxon>Bacteria</taxon>
        <taxon>Bacillati</taxon>
        <taxon>Actinomycetota</taxon>
        <taxon>Actinomycetes</taxon>
        <taxon>Micrococcales</taxon>
        <taxon>Intrasporangiaceae</taxon>
        <taxon>Terrabacter</taxon>
    </lineage>
</organism>
<gene>
    <name evidence="7" type="ORF">TAE01_21930</name>
</gene>
<keyword evidence="3 5" id="KW-1133">Transmembrane helix</keyword>
<comment type="similarity">
    <text evidence="5">Belongs to the UPF0182 family.</text>
</comment>
<feature type="transmembrane region" description="Helical" evidence="5">
    <location>
        <begin position="210"/>
        <end position="232"/>
    </location>
</feature>
<dbReference type="AlphaFoldDB" id="A0A512D1P3"/>
<evidence type="ECO:0000313" key="8">
    <source>
        <dbReference type="Proteomes" id="UP000321534"/>
    </source>
</evidence>
<name>A0A512D1P3_9MICO</name>
<comment type="caution">
    <text evidence="7">The sequence shown here is derived from an EMBL/GenBank/DDBJ whole genome shotgun (WGS) entry which is preliminary data.</text>
</comment>
<keyword evidence="4 5" id="KW-0472">Membrane</keyword>
<evidence type="ECO:0000256" key="5">
    <source>
        <dbReference type="HAMAP-Rule" id="MF_01600"/>
    </source>
</evidence>
<feature type="compositionally biased region" description="Pro residues" evidence="6">
    <location>
        <begin position="12"/>
        <end position="22"/>
    </location>
</feature>